<comment type="caution">
    <text evidence="1">The sequence shown here is derived from an EMBL/GenBank/DDBJ whole genome shotgun (WGS) entry which is preliminary data.</text>
</comment>
<dbReference type="PANTHER" id="PTHR43434">
    <property type="entry name" value="PHOSPHOGLYCOLATE PHOSPHATASE"/>
    <property type="match status" value="1"/>
</dbReference>
<dbReference type="EMBL" id="REFR01000013">
    <property type="protein sequence ID" value="RMB04510.1"/>
    <property type="molecule type" value="Genomic_DNA"/>
</dbReference>
<gene>
    <name evidence="1" type="ORF">BXY39_2774</name>
</gene>
<dbReference type="InterPro" id="IPR050155">
    <property type="entry name" value="HAD-like_hydrolase_sf"/>
</dbReference>
<dbReference type="GO" id="GO:0008967">
    <property type="term" value="F:phosphoglycolate phosphatase activity"/>
    <property type="evidence" value="ECO:0007669"/>
    <property type="project" value="TreeGrafter"/>
</dbReference>
<dbReference type="InterPro" id="IPR006439">
    <property type="entry name" value="HAD-SF_hydro_IA"/>
</dbReference>
<protein>
    <submittedName>
        <fullName evidence="1">Phosphoglycolate phosphatase</fullName>
    </submittedName>
</protein>
<dbReference type="GO" id="GO:0006281">
    <property type="term" value="P:DNA repair"/>
    <property type="evidence" value="ECO:0007669"/>
    <property type="project" value="TreeGrafter"/>
</dbReference>
<dbReference type="Proteomes" id="UP000271227">
    <property type="component" value="Unassembled WGS sequence"/>
</dbReference>
<dbReference type="Gene3D" id="1.10.150.240">
    <property type="entry name" value="Putative phosphatase, domain 2"/>
    <property type="match status" value="1"/>
</dbReference>
<dbReference type="InterPro" id="IPR036412">
    <property type="entry name" value="HAD-like_sf"/>
</dbReference>
<sequence>MQADRLVIFDCDGTLVDSQHHIVSVMVDTFTQEGLTPPSAAEVRSIIGLSLVDAMAALMPDGDGRQHVHLAERYKSQFRAMTVSDDHTVEPLFPGTLEALAALDDAGYQLAIATGKSMRGLVRVLHSHGIHHYFISLQTADAHPSKPHPSMVQQALMDAGTDAGKAVVVGDTSYDMAMAQAAGSKALGVSWGYHPAGDLVAAGASHVADSYDIVPDLVAEILRG</sequence>
<proteinExistence type="predicted"/>
<name>A0A3M0C816_9PROT</name>
<dbReference type="InterPro" id="IPR041492">
    <property type="entry name" value="HAD_2"/>
</dbReference>
<keyword evidence="2" id="KW-1185">Reference proteome</keyword>
<dbReference type="InterPro" id="IPR023214">
    <property type="entry name" value="HAD_sf"/>
</dbReference>
<accession>A0A3M0C816</accession>
<dbReference type="SUPFAM" id="SSF56784">
    <property type="entry name" value="HAD-like"/>
    <property type="match status" value="1"/>
</dbReference>
<evidence type="ECO:0000313" key="2">
    <source>
        <dbReference type="Proteomes" id="UP000271227"/>
    </source>
</evidence>
<dbReference type="Gene3D" id="3.40.50.1000">
    <property type="entry name" value="HAD superfamily/HAD-like"/>
    <property type="match status" value="1"/>
</dbReference>
<dbReference type="SFLD" id="SFLDS00003">
    <property type="entry name" value="Haloacid_Dehalogenase"/>
    <property type="match status" value="1"/>
</dbReference>
<evidence type="ECO:0000313" key="1">
    <source>
        <dbReference type="EMBL" id="RMB04510.1"/>
    </source>
</evidence>
<dbReference type="AlphaFoldDB" id="A0A3M0C816"/>
<dbReference type="FunCoup" id="A0A3M0C816">
    <property type="interactions" value="271"/>
</dbReference>
<dbReference type="OrthoDB" id="9793014at2"/>
<dbReference type="Pfam" id="PF13419">
    <property type="entry name" value="HAD_2"/>
    <property type="match status" value="1"/>
</dbReference>
<dbReference type="SFLD" id="SFLDG01135">
    <property type="entry name" value="C1.5.6:_HAD__Beta-PGM__Phospha"/>
    <property type="match status" value="1"/>
</dbReference>
<dbReference type="SFLD" id="SFLDG01129">
    <property type="entry name" value="C1.5:_HAD__Beta-PGM__Phosphata"/>
    <property type="match status" value="1"/>
</dbReference>
<dbReference type="InterPro" id="IPR023198">
    <property type="entry name" value="PGP-like_dom2"/>
</dbReference>
<dbReference type="NCBIfam" id="TIGR01549">
    <property type="entry name" value="HAD-SF-IA-v1"/>
    <property type="match status" value="1"/>
</dbReference>
<dbReference type="RefSeq" id="WP_121939625.1">
    <property type="nucleotide sequence ID" value="NZ_REFR01000013.1"/>
</dbReference>
<organism evidence="1 2">
    <name type="scientific">Eilatimonas milleporae</name>
    <dbReference type="NCBI Taxonomy" id="911205"/>
    <lineage>
        <taxon>Bacteria</taxon>
        <taxon>Pseudomonadati</taxon>
        <taxon>Pseudomonadota</taxon>
        <taxon>Alphaproteobacteria</taxon>
        <taxon>Kordiimonadales</taxon>
        <taxon>Kordiimonadaceae</taxon>
        <taxon>Eilatimonas</taxon>
    </lineage>
</organism>
<dbReference type="InParanoid" id="A0A3M0C816"/>
<dbReference type="PANTHER" id="PTHR43434:SF24">
    <property type="entry name" value="HYDROLASE-RELATED"/>
    <property type="match status" value="1"/>
</dbReference>
<reference evidence="1 2" key="1">
    <citation type="submission" date="2018-10" db="EMBL/GenBank/DDBJ databases">
        <title>Genomic Encyclopedia of Archaeal and Bacterial Type Strains, Phase II (KMG-II): from individual species to whole genera.</title>
        <authorList>
            <person name="Goeker M."/>
        </authorList>
    </citation>
    <scope>NUCLEOTIDE SEQUENCE [LARGE SCALE GENOMIC DNA]</scope>
    <source>
        <strain evidence="1 2">DSM 25217</strain>
    </source>
</reference>
<dbReference type="GO" id="GO:0005829">
    <property type="term" value="C:cytosol"/>
    <property type="evidence" value="ECO:0007669"/>
    <property type="project" value="TreeGrafter"/>
</dbReference>